<accession>A0A316EYS9</accession>
<dbReference type="EMBL" id="QGGT01000001">
    <property type="protein sequence ID" value="PWK37396.1"/>
    <property type="molecule type" value="Genomic_DNA"/>
</dbReference>
<organism evidence="1 2">
    <name type="scientific">Cupriavidus plantarum</name>
    <dbReference type="NCBI Taxonomy" id="942865"/>
    <lineage>
        <taxon>Bacteria</taxon>
        <taxon>Pseudomonadati</taxon>
        <taxon>Pseudomonadota</taxon>
        <taxon>Betaproteobacteria</taxon>
        <taxon>Burkholderiales</taxon>
        <taxon>Burkholderiaceae</taxon>
        <taxon>Cupriavidus</taxon>
    </lineage>
</organism>
<evidence type="ECO:0000313" key="2">
    <source>
        <dbReference type="Proteomes" id="UP000245754"/>
    </source>
</evidence>
<proteinExistence type="predicted"/>
<keyword evidence="2" id="KW-1185">Reference proteome</keyword>
<comment type="caution">
    <text evidence="1">The sequence shown here is derived from an EMBL/GenBank/DDBJ whole genome shotgun (WGS) entry which is preliminary data.</text>
</comment>
<dbReference type="AlphaFoldDB" id="A0A316EYS9"/>
<name>A0A316EYS9_9BURK</name>
<gene>
    <name evidence="1" type="ORF">C7419_1011278</name>
</gene>
<dbReference type="Proteomes" id="UP000245754">
    <property type="component" value="Unassembled WGS sequence"/>
</dbReference>
<protein>
    <submittedName>
        <fullName evidence="1">Uncharacterized protein</fullName>
    </submittedName>
</protein>
<evidence type="ECO:0000313" key="1">
    <source>
        <dbReference type="EMBL" id="PWK37396.1"/>
    </source>
</evidence>
<reference evidence="1 2" key="1">
    <citation type="submission" date="2018-05" db="EMBL/GenBank/DDBJ databases">
        <title>Genomic Encyclopedia of Type Strains, Phase IV (KMG-V): Genome sequencing to study the core and pangenomes of soil and plant-associated prokaryotes.</title>
        <authorList>
            <person name="Whitman W."/>
        </authorList>
    </citation>
    <scope>NUCLEOTIDE SEQUENCE [LARGE SCALE GENOMIC DNA]</scope>
    <source>
        <strain evidence="1 2">SLV-132</strain>
    </source>
</reference>
<sequence length="385" mass="41055">MIADGANGTIDAHPLSGRRTYGITLSQRPSRILLGAYSDWAVVEHTRTPEGIQAAAVRQLPIDRGTGVSIPQENVLLMRGGTLLAFPWQSDIGWVDLKTGAAGRWRISPYFDTAFAQTDDTHLLLTSNDPKGRATWSFDIDAQTVTPVESLPSAVYLRRVGQRHGYLLRSRDAWIGDEVTSKGEAADLHKTVADYALQLQLNRLQQLIDAEKAAAAAPVSSAAFGTASLRGTTGNGGVTSATNPALANVSADAQVHMVGVYEGKRDARSLATPGVSSARERRDVRVIVPPAPRPVVLVLSSYEPVNWVVENRGAQLAAVLLSGYHPSSVTGASAVPLLRIGSAYAYANGGGGYEALRRSVVQYTGTREIRSFQGTYMGSEFVVGG</sequence>